<evidence type="ECO:0000256" key="2">
    <source>
        <dbReference type="ARBA" id="ARBA00022741"/>
    </source>
</evidence>
<evidence type="ECO:0000259" key="7">
    <source>
        <dbReference type="PROSITE" id="PS50014"/>
    </source>
</evidence>
<dbReference type="CDD" id="cd19517">
    <property type="entry name" value="RecA-like_Yta7-like"/>
    <property type="match status" value="1"/>
</dbReference>
<dbReference type="SMART" id="SM00382">
    <property type="entry name" value="AAA"/>
    <property type="match status" value="1"/>
</dbReference>
<reference evidence="8 9" key="1">
    <citation type="submission" date="2019-08" db="EMBL/GenBank/DDBJ databases">
        <title>A chromosome-level genome assembly, high-density linkage maps, and genome scans reveal the genomic architecture of hybrid incompatibilities underlying speciation via character displacement in darters (Percidae: Etheostominae).</title>
        <authorList>
            <person name="Moran R.L."/>
            <person name="Catchen J.M."/>
            <person name="Fuller R.C."/>
        </authorList>
    </citation>
    <scope>NUCLEOTIDE SEQUENCE [LARGE SCALE GENOMIC DNA]</scope>
    <source>
        <strain evidence="8">EspeVRDwgs_2016</strain>
        <tissue evidence="8">Muscle</tissue>
    </source>
</reference>
<comment type="similarity">
    <text evidence="1">Belongs to the AAA ATPase family.</text>
</comment>
<dbReference type="PROSITE" id="PS50014">
    <property type="entry name" value="BROMODOMAIN_2"/>
    <property type="match status" value="1"/>
</dbReference>
<dbReference type="Gene3D" id="1.10.8.60">
    <property type="match status" value="1"/>
</dbReference>
<keyword evidence="4 5" id="KW-0103">Bromodomain</keyword>
<dbReference type="PANTHER" id="PTHR23069">
    <property type="entry name" value="AAA DOMAIN-CONTAINING"/>
    <property type="match status" value="1"/>
</dbReference>
<feature type="compositionally biased region" description="Basic and acidic residues" evidence="6">
    <location>
        <begin position="1150"/>
        <end position="1176"/>
    </location>
</feature>
<evidence type="ECO:0000256" key="6">
    <source>
        <dbReference type="SAM" id="MobiDB-lite"/>
    </source>
</evidence>
<evidence type="ECO:0000256" key="4">
    <source>
        <dbReference type="ARBA" id="ARBA00023117"/>
    </source>
</evidence>
<organism evidence="8 9">
    <name type="scientific">Etheostoma spectabile</name>
    <name type="common">orangethroat darter</name>
    <dbReference type="NCBI Taxonomy" id="54343"/>
    <lineage>
        <taxon>Eukaryota</taxon>
        <taxon>Metazoa</taxon>
        <taxon>Chordata</taxon>
        <taxon>Craniata</taxon>
        <taxon>Vertebrata</taxon>
        <taxon>Euteleostomi</taxon>
        <taxon>Actinopterygii</taxon>
        <taxon>Neopterygii</taxon>
        <taxon>Teleostei</taxon>
        <taxon>Neoteleostei</taxon>
        <taxon>Acanthomorphata</taxon>
        <taxon>Eupercaria</taxon>
        <taxon>Perciformes</taxon>
        <taxon>Percoidei</taxon>
        <taxon>Percidae</taxon>
        <taxon>Etheostomatinae</taxon>
        <taxon>Etheostoma</taxon>
    </lineage>
</organism>
<feature type="region of interest" description="Disordered" evidence="6">
    <location>
        <begin position="650"/>
        <end position="673"/>
    </location>
</feature>
<evidence type="ECO:0000256" key="1">
    <source>
        <dbReference type="ARBA" id="ARBA00006914"/>
    </source>
</evidence>
<evidence type="ECO:0000313" key="8">
    <source>
        <dbReference type="EMBL" id="KAA8583361.1"/>
    </source>
</evidence>
<dbReference type="InterPro" id="IPR041569">
    <property type="entry name" value="AAA_lid_3"/>
</dbReference>
<feature type="domain" description="Bromo" evidence="7">
    <location>
        <begin position="899"/>
        <end position="954"/>
    </location>
</feature>
<feature type="compositionally biased region" description="Low complexity" evidence="6">
    <location>
        <begin position="61"/>
        <end position="72"/>
    </location>
</feature>
<dbReference type="GO" id="GO:0006337">
    <property type="term" value="P:nucleosome disassembly"/>
    <property type="evidence" value="ECO:0007669"/>
    <property type="project" value="TreeGrafter"/>
</dbReference>
<dbReference type="SUPFAM" id="SSF47370">
    <property type="entry name" value="Bromodomain"/>
    <property type="match status" value="1"/>
</dbReference>
<sequence length="1499" mass="168247">MVNTRKGSRSGSGPFISSRTRSSSRNERNSDEHKELSSDVSSPSSSRLAPPSKRMRRQTASEPSSSDTSPSPQTKGQRVSWEIPTYHTRLSSRIMQNGHAHMSHRNEESGGGDHSRMNGHVELKRSCRVKKSQFEHLNQSLLFDQLVNSTAEAVLQEMDNISSIRQNREVERLRMWTRDTEEENMDMYSRVKRRKSMRRGTFSMPTHHKVMSKTEQEDEEEEETEDSHGEEEEEDAEDEDDEGDEAEEAGEENDRPYNLRQRKTVQRYEAPPIEPVNRKQSNPSLFDTHRSPARRSHIRCLPMNLASEDLASGVLRDRVKVGASLADVDPMNLDSSVSENVKFDNVGGLSNHIQSLKEMVVFPLLYPEIFEKFKIQPPRGCLFYGPPGTGKTLVARALANECSQGDRKVSFFMRKGADCLSKWVGESERQLRLLFDQAYLMRPSIIFFDEIDGLAPVRSSRQDQIHSSIVSTLLALMDGLDSRGEIVVIGATNRLDSIDPALRRPGRFDREFLFNLPDKKARKHILEIHTRDWNPKLAEPFVDELAEKCVGYCGADIKALCTETALAALRRRYPQIYGSSVKLKLDIGSIVLGPGDFSKAMRTIVPASQRALAPPGRALSPTLRPLLASSFSLLLKALLRVFPHAQCTDRDHTHGADNQLPEEDVYSDDDNEEHSASIYEVQPAASPKMAGMRKKNLKPTAYRPRLMLAGPPGSGQSSHLAPALLHHLDKLPQCVLDPTVWLQVFREARRSVPSVVFIPHISEWWEIVSDTVKSTFLTLLHDVPSFCPVLILATAETHYSQLSDEVRSIFQRTYGEVVTLCPPGPEDRRSFFTDLLLVQAARALPRFRNKERREEVLPVAEAPGPRVLSAEEQRRLAEQEENTLRELRLFLRDVTKRLATDKRFNIFSKPVDIEEVSDYLEVIRQPMDLSTVMTKIDTLQYLTVKDFLLDIDLICNKVIRHRACSLKDTAHAIFAAELDPEFDRMCEEIKEARRKRDLQAPAQPTTLMGAVATRKHHTAGEEPARSSTQGEATDKQCTTKQNESRNNKETFTAADHIKRKMRRRPSWGRGIIRKKKIYRKEMEEEEDEEEAEVEAARPSDSCVTQDEESSSCDTMGPQPNGHLPHVPSTEEESSNEPPVAAPAEPPEASKAQKEPTPKDEEPTAKEAEPENTEKCNELFWLDGSTQPMADGDGQARQADFQPLIEMSESLDTEVQPKHTDGLLVSQADCVNGNASMDSLDSQSLKSSNEAEKRTPQSPAESSNGPVQEEHKDKNESNQTQEPPPQDGRAATENVEEDQDIEGGSTAKTCKVSLSEQLKGSAECTEEEPQPPHPPLVVDHLRLSALLDVVVKKSEGYSVEQLERLYSLLSQCIYQHRREYEKTQLLENPIWSSAAAVGCQCRQWARNGSVLVLVASTGCQDVGEGGRGREQSARWCRLLTGRLAVRLESETSLVRQREGAAETCRIVCCAGDKVIGLKADKLEITQVQDALVEGLEAVQI</sequence>
<evidence type="ECO:0000256" key="5">
    <source>
        <dbReference type="PROSITE-ProRule" id="PRU00035"/>
    </source>
</evidence>
<dbReference type="Gene3D" id="1.20.920.10">
    <property type="entry name" value="Bromodomain-like"/>
    <property type="match status" value="1"/>
</dbReference>
<dbReference type="InterPro" id="IPR003593">
    <property type="entry name" value="AAA+_ATPase"/>
</dbReference>
<evidence type="ECO:0000313" key="9">
    <source>
        <dbReference type="Proteomes" id="UP000327493"/>
    </source>
</evidence>
<dbReference type="CDD" id="cd05528">
    <property type="entry name" value="Bromo_AAA"/>
    <property type="match status" value="1"/>
</dbReference>
<dbReference type="Pfam" id="PF00004">
    <property type="entry name" value="AAA"/>
    <property type="match status" value="1"/>
</dbReference>
<dbReference type="GO" id="GO:0045815">
    <property type="term" value="P:transcription initiation-coupled chromatin remodeling"/>
    <property type="evidence" value="ECO:0007669"/>
    <property type="project" value="TreeGrafter"/>
</dbReference>
<feature type="region of interest" description="Disordered" evidence="6">
    <location>
        <begin position="192"/>
        <end position="290"/>
    </location>
</feature>
<dbReference type="FunFam" id="1.10.8.60:FF:000016">
    <property type="entry name" value="ATPase family AAA domain-containing protein 2B"/>
    <property type="match status" value="1"/>
</dbReference>
<dbReference type="GO" id="GO:0042393">
    <property type="term" value="F:histone binding"/>
    <property type="evidence" value="ECO:0007669"/>
    <property type="project" value="TreeGrafter"/>
</dbReference>
<dbReference type="GO" id="GO:0005634">
    <property type="term" value="C:nucleus"/>
    <property type="evidence" value="ECO:0007669"/>
    <property type="project" value="TreeGrafter"/>
</dbReference>
<dbReference type="Pfam" id="PF17862">
    <property type="entry name" value="AAA_lid_3"/>
    <property type="match status" value="1"/>
</dbReference>
<protein>
    <recommendedName>
        <fullName evidence="7">Bromo domain-containing protein</fullName>
    </recommendedName>
</protein>
<proteinExistence type="inferred from homology"/>
<feature type="region of interest" description="Disordered" evidence="6">
    <location>
        <begin position="993"/>
        <end position="1049"/>
    </location>
</feature>
<dbReference type="EMBL" id="VOFY01000018">
    <property type="protein sequence ID" value="KAA8583361.1"/>
    <property type="molecule type" value="Genomic_DNA"/>
</dbReference>
<feature type="compositionally biased region" description="Polar residues" evidence="6">
    <location>
        <begin position="1255"/>
        <end position="1265"/>
    </location>
</feature>
<dbReference type="FunFam" id="3.40.50.300:FF:000061">
    <property type="entry name" value="ATPase family, AAA domain-containing 2"/>
    <property type="match status" value="1"/>
</dbReference>
<feature type="region of interest" description="Disordered" evidence="6">
    <location>
        <begin position="1080"/>
        <end position="1307"/>
    </location>
</feature>
<keyword evidence="2" id="KW-0547">Nucleotide-binding</keyword>
<feature type="compositionally biased region" description="Polar residues" evidence="6">
    <location>
        <begin position="1025"/>
        <end position="1041"/>
    </location>
</feature>
<feature type="compositionally biased region" description="Acidic residues" evidence="6">
    <location>
        <begin position="1083"/>
        <end position="1093"/>
    </location>
</feature>
<dbReference type="InterPro" id="IPR027417">
    <property type="entry name" value="P-loop_NTPase"/>
</dbReference>
<dbReference type="SUPFAM" id="SSF52540">
    <property type="entry name" value="P-loop containing nucleoside triphosphate hydrolases"/>
    <property type="match status" value="2"/>
</dbReference>
<feature type="compositionally biased region" description="Acidic residues" evidence="6">
    <location>
        <begin position="216"/>
        <end position="251"/>
    </location>
</feature>
<dbReference type="InterPro" id="IPR036427">
    <property type="entry name" value="Bromodomain-like_sf"/>
</dbReference>
<dbReference type="InterPro" id="IPR003959">
    <property type="entry name" value="ATPase_AAA_core"/>
</dbReference>
<keyword evidence="9" id="KW-1185">Reference proteome</keyword>
<dbReference type="GO" id="GO:0016887">
    <property type="term" value="F:ATP hydrolysis activity"/>
    <property type="evidence" value="ECO:0007669"/>
    <property type="project" value="InterPro"/>
</dbReference>
<feature type="compositionally biased region" description="Polar residues" evidence="6">
    <location>
        <begin position="1232"/>
        <end position="1247"/>
    </location>
</feature>
<feature type="compositionally biased region" description="Acidic residues" evidence="6">
    <location>
        <begin position="660"/>
        <end position="672"/>
    </location>
</feature>
<gene>
    <name evidence="8" type="ORF">FQN60_015907</name>
</gene>
<feature type="compositionally biased region" description="Low complexity" evidence="6">
    <location>
        <begin position="38"/>
        <end position="52"/>
    </location>
</feature>
<comment type="caution">
    <text evidence="8">The sequence shown here is derived from an EMBL/GenBank/DDBJ whole genome shotgun (WGS) entry which is preliminary data.</text>
</comment>
<dbReference type="PANTHER" id="PTHR23069:SF5">
    <property type="entry name" value="ATPASE FAMILY AAA DOMAIN-CONTAINING PROTEIN 2B"/>
    <property type="match status" value="1"/>
</dbReference>
<dbReference type="SMART" id="SM00297">
    <property type="entry name" value="BROMO"/>
    <property type="match status" value="1"/>
</dbReference>
<accession>A0A5J5CVI3</accession>
<feature type="compositionally biased region" description="Basic and acidic residues" evidence="6">
    <location>
        <begin position="24"/>
        <end position="37"/>
    </location>
</feature>
<evidence type="ECO:0000256" key="3">
    <source>
        <dbReference type="ARBA" id="ARBA00022840"/>
    </source>
</evidence>
<feature type="region of interest" description="Disordered" evidence="6">
    <location>
        <begin position="1"/>
        <end position="82"/>
    </location>
</feature>
<dbReference type="PROSITE" id="PS00674">
    <property type="entry name" value="AAA"/>
    <property type="match status" value="1"/>
</dbReference>
<feature type="compositionally biased region" description="Polar residues" evidence="6">
    <location>
        <begin position="1"/>
        <end position="11"/>
    </location>
</feature>
<dbReference type="Gene3D" id="3.40.50.300">
    <property type="entry name" value="P-loop containing nucleotide triphosphate hydrolases"/>
    <property type="match status" value="1"/>
</dbReference>
<dbReference type="InterPro" id="IPR001487">
    <property type="entry name" value="Bromodomain"/>
</dbReference>
<dbReference type="Proteomes" id="UP000327493">
    <property type="component" value="Chromosome 18"/>
</dbReference>
<dbReference type="InterPro" id="IPR003960">
    <property type="entry name" value="ATPase_AAA_CS"/>
</dbReference>
<dbReference type="GO" id="GO:0006334">
    <property type="term" value="P:nucleosome assembly"/>
    <property type="evidence" value="ECO:0007669"/>
    <property type="project" value="TreeGrafter"/>
</dbReference>
<dbReference type="GO" id="GO:0003682">
    <property type="term" value="F:chromatin binding"/>
    <property type="evidence" value="ECO:0007669"/>
    <property type="project" value="TreeGrafter"/>
</dbReference>
<keyword evidence="3" id="KW-0067">ATP-binding</keyword>
<dbReference type="Pfam" id="PF00439">
    <property type="entry name" value="Bromodomain"/>
    <property type="match status" value="1"/>
</dbReference>
<dbReference type="GO" id="GO:0005524">
    <property type="term" value="F:ATP binding"/>
    <property type="evidence" value="ECO:0007669"/>
    <property type="project" value="UniProtKB-KW"/>
</dbReference>
<dbReference type="InterPro" id="IPR045199">
    <property type="entry name" value="ATAD2-like"/>
</dbReference>
<name>A0A5J5CVI3_9PERO</name>